<comment type="similarity">
    <text evidence="1">Belongs to the aldolase class II family.</text>
</comment>
<accession>A0A934WAC7</accession>
<dbReference type="InterPro" id="IPR051017">
    <property type="entry name" value="Aldolase-II_Adducin_sf"/>
</dbReference>
<evidence type="ECO:0000313" key="5">
    <source>
        <dbReference type="Proteomes" id="UP000622890"/>
    </source>
</evidence>
<dbReference type="GO" id="GO:0051015">
    <property type="term" value="F:actin filament binding"/>
    <property type="evidence" value="ECO:0007669"/>
    <property type="project" value="TreeGrafter"/>
</dbReference>
<dbReference type="SMART" id="SM01007">
    <property type="entry name" value="Aldolase_II"/>
    <property type="match status" value="1"/>
</dbReference>
<dbReference type="InterPro" id="IPR036409">
    <property type="entry name" value="Aldolase_II/adducin_N_sf"/>
</dbReference>
<keyword evidence="5" id="KW-1185">Reference proteome</keyword>
<reference evidence="4" key="1">
    <citation type="submission" date="2021-01" db="EMBL/GenBank/DDBJ databases">
        <title>Genome sequence of strain Noviherbaspirillum sp. DKR-6.</title>
        <authorList>
            <person name="Chaudhary D.K."/>
        </authorList>
    </citation>
    <scope>NUCLEOTIDE SEQUENCE</scope>
    <source>
        <strain evidence="4">DKR-6</strain>
    </source>
</reference>
<dbReference type="GO" id="GO:0005856">
    <property type="term" value="C:cytoskeleton"/>
    <property type="evidence" value="ECO:0007669"/>
    <property type="project" value="TreeGrafter"/>
</dbReference>
<evidence type="ECO:0000259" key="3">
    <source>
        <dbReference type="SMART" id="SM01007"/>
    </source>
</evidence>
<dbReference type="InterPro" id="IPR001303">
    <property type="entry name" value="Aldolase_II/adducin_N"/>
</dbReference>
<protein>
    <submittedName>
        <fullName evidence="4">Class II aldolase/adducin family protein</fullName>
    </submittedName>
</protein>
<gene>
    <name evidence="4" type="ORF">JJB74_28280</name>
</gene>
<sequence>MSSIPHLADQVPGSSERSLRGRVPDEEWRTRVDLAACYRLVAQYGMTDLIYNHITAKVPGSKDHFLINPYGLLYEEITASSLLKIDLDGNIVGERDGGYGINHAGYIIHSAIHAARHDVGCILHTHTRAGITVASMKCGLAPLTQPALRFYGRASYHDFEGPAVELGEKERLVADLGMNNVLILRNHGLLTCAPTIAEAFLLMQRLETACKIQVDLMSSNAELVEIPPEVREKSAKVFSPPTVVKEGAEGKLGDWNGMREWKALLRSLGRRDPSYRE</sequence>
<proteinExistence type="inferred from homology"/>
<evidence type="ECO:0000313" key="4">
    <source>
        <dbReference type="EMBL" id="MBK4738534.1"/>
    </source>
</evidence>
<dbReference type="PANTHER" id="PTHR10672">
    <property type="entry name" value="ADDUCIN"/>
    <property type="match status" value="1"/>
</dbReference>
<name>A0A934WAC7_9BURK</name>
<evidence type="ECO:0000256" key="1">
    <source>
        <dbReference type="ARBA" id="ARBA00037961"/>
    </source>
</evidence>
<evidence type="ECO:0000256" key="2">
    <source>
        <dbReference type="SAM" id="MobiDB-lite"/>
    </source>
</evidence>
<dbReference type="EMBL" id="JAEPBG010000022">
    <property type="protein sequence ID" value="MBK4738534.1"/>
    <property type="molecule type" value="Genomic_DNA"/>
</dbReference>
<dbReference type="Proteomes" id="UP000622890">
    <property type="component" value="Unassembled WGS sequence"/>
</dbReference>
<feature type="domain" description="Class II aldolase/adducin N-terminal" evidence="3">
    <location>
        <begin position="32"/>
        <end position="214"/>
    </location>
</feature>
<feature type="region of interest" description="Disordered" evidence="2">
    <location>
        <begin position="1"/>
        <end position="22"/>
    </location>
</feature>
<dbReference type="RefSeq" id="WP_200597837.1">
    <property type="nucleotide sequence ID" value="NZ_JAEPBG010000022.1"/>
</dbReference>
<dbReference type="Pfam" id="PF00596">
    <property type="entry name" value="Aldolase_II"/>
    <property type="match status" value="1"/>
</dbReference>
<dbReference type="SUPFAM" id="SSF53639">
    <property type="entry name" value="AraD/HMP-PK domain-like"/>
    <property type="match status" value="1"/>
</dbReference>
<dbReference type="PANTHER" id="PTHR10672:SF3">
    <property type="entry name" value="PROTEIN HU-LI TAI SHAO"/>
    <property type="match status" value="1"/>
</dbReference>
<comment type="caution">
    <text evidence="4">The sequence shown here is derived from an EMBL/GenBank/DDBJ whole genome shotgun (WGS) entry which is preliminary data.</text>
</comment>
<dbReference type="AlphaFoldDB" id="A0A934WAC7"/>
<dbReference type="NCBIfam" id="NF005451">
    <property type="entry name" value="PRK07044.1"/>
    <property type="match status" value="1"/>
</dbReference>
<dbReference type="Gene3D" id="3.40.225.10">
    <property type="entry name" value="Class II aldolase/adducin N-terminal domain"/>
    <property type="match status" value="1"/>
</dbReference>
<organism evidence="4 5">
    <name type="scientific">Noviherbaspirillum pedocola</name>
    <dbReference type="NCBI Taxonomy" id="2801341"/>
    <lineage>
        <taxon>Bacteria</taxon>
        <taxon>Pseudomonadati</taxon>
        <taxon>Pseudomonadota</taxon>
        <taxon>Betaproteobacteria</taxon>
        <taxon>Burkholderiales</taxon>
        <taxon>Oxalobacteraceae</taxon>
        <taxon>Noviherbaspirillum</taxon>
    </lineage>
</organism>